<dbReference type="PANTHER" id="PTHR32246:SF88">
    <property type="entry name" value="PROTEIN SRC2 HOMOLOG"/>
    <property type="match status" value="1"/>
</dbReference>
<dbReference type="InterPro" id="IPR044750">
    <property type="entry name" value="C2_SRC2/BAP"/>
</dbReference>
<evidence type="ECO:0000313" key="4">
    <source>
        <dbReference type="Proteomes" id="UP000825729"/>
    </source>
</evidence>
<dbReference type="PROSITE" id="PS50004">
    <property type="entry name" value="C2"/>
    <property type="match status" value="1"/>
</dbReference>
<keyword evidence="4" id="KW-1185">Reference proteome</keyword>
<feature type="region of interest" description="Disordered" evidence="1">
    <location>
        <begin position="171"/>
        <end position="203"/>
    </location>
</feature>
<dbReference type="PANTHER" id="PTHR32246">
    <property type="entry name" value="INGRESSION PROTEIN FIC1"/>
    <property type="match status" value="1"/>
</dbReference>
<sequence>MSPTTRKYVLQPKEKAETRMREIEVLLISAQDLKNVKHLTRVRAYAVVYVDPDLVSKTRVDEEGGVNPVWNERLSVRFRERPPSPEGDALTALNVDIYAHGHLREKPIGSARVLLCDVLKEGSAAEPADNPIQCLTLQVRRPSGRPQGFLNLWVPPTGKFLIRRDSLSFGVRDEEAEPAEVPQKQQQAPDGVDDDKKTLTSSV</sequence>
<name>A0AAV7EGU2_ARIFI</name>
<evidence type="ECO:0000313" key="3">
    <source>
        <dbReference type="EMBL" id="KAG9447988.1"/>
    </source>
</evidence>
<dbReference type="InterPro" id="IPR000008">
    <property type="entry name" value="C2_dom"/>
</dbReference>
<dbReference type="Pfam" id="PF00168">
    <property type="entry name" value="C2"/>
    <property type="match status" value="1"/>
</dbReference>
<organism evidence="3 4">
    <name type="scientific">Aristolochia fimbriata</name>
    <name type="common">White veined hardy Dutchman's pipe vine</name>
    <dbReference type="NCBI Taxonomy" id="158543"/>
    <lineage>
        <taxon>Eukaryota</taxon>
        <taxon>Viridiplantae</taxon>
        <taxon>Streptophyta</taxon>
        <taxon>Embryophyta</taxon>
        <taxon>Tracheophyta</taxon>
        <taxon>Spermatophyta</taxon>
        <taxon>Magnoliopsida</taxon>
        <taxon>Magnoliidae</taxon>
        <taxon>Piperales</taxon>
        <taxon>Aristolochiaceae</taxon>
        <taxon>Aristolochia</taxon>
    </lineage>
</organism>
<dbReference type="SUPFAM" id="SSF49562">
    <property type="entry name" value="C2 domain (Calcium/lipid-binding domain, CaLB)"/>
    <property type="match status" value="1"/>
</dbReference>
<feature type="domain" description="C2" evidence="2">
    <location>
        <begin position="2"/>
        <end position="128"/>
    </location>
</feature>
<protein>
    <recommendedName>
        <fullName evidence="2">C2 domain-containing protein</fullName>
    </recommendedName>
</protein>
<dbReference type="GO" id="GO:0006952">
    <property type="term" value="P:defense response"/>
    <property type="evidence" value="ECO:0007669"/>
    <property type="project" value="InterPro"/>
</dbReference>
<gene>
    <name evidence="3" type="ORF">H6P81_014116</name>
</gene>
<evidence type="ECO:0000256" key="1">
    <source>
        <dbReference type="SAM" id="MobiDB-lite"/>
    </source>
</evidence>
<dbReference type="CDD" id="cd04051">
    <property type="entry name" value="C2_SRC2_like"/>
    <property type="match status" value="1"/>
</dbReference>
<evidence type="ECO:0000259" key="2">
    <source>
        <dbReference type="PROSITE" id="PS50004"/>
    </source>
</evidence>
<comment type="caution">
    <text evidence="3">The sequence shown here is derived from an EMBL/GenBank/DDBJ whole genome shotgun (WGS) entry which is preliminary data.</text>
</comment>
<dbReference type="EMBL" id="JAINDJ010000005">
    <property type="protein sequence ID" value="KAG9447988.1"/>
    <property type="molecule type" value="Genomic_DNA"/>
</dbReference>
<dbReference type="Proteomes" id="UP000825729">
    <property type="component" value="Unassembled WGS sequence"/>
</dbReference>
<reference evidence="3 4" key="1">
    <citation type="submission" date="2021-07" db="EMBL/GenBank/DDBJ databases">
        <title>The Aristolochia fimbriata genome: insights into angiosperm evolution, floral development and chemical biosynthesis.</title>
        <authorList>
            <person name="Jiao Y."/>
        </authorList>
    </citation>
    <scope>NUCLEOTIDE SEQUENCE [LARGE SCALE GENOMIC DNA]</scope>
    <source>
        <strain evidence="3">IBCAS-2021</strain>
        <tissue evidence="3">Leaf</tissue>
    </source>
</reference>
<accession>A0AAV7EGU2</accession>
<dbReference type="AlphaFoldDB" id="A0AAV7EGU2"/>
<proteinExistence type="predicted"/>
<dbReference type="Gene3D" id="2.60.40.150">
    <property type="entry name" value="C2 domain"/>
    <property type="match status" value="1"/>
</dbReference>
<feature type="compositionally biased region" description="Basic and acidic residues" evidence="1">
    <location>
        <begin position="194"/>
        <end position="203"/>
    </location>
</feature>
<dbReference type="SMART" id="SM00239">
    <property type="entry name" value="C2"/>
    <property type="match status" value="1"/>
</dbReference>
<dbReference type="InterPro" id="IPR035892">
    <property type="entry name" value="C2_domain_sf"/>
</dbReference>